<evidence type="ECO:0000256" key="3">
    <source>
        <dbReference type="SAM" id="SignalP"/>
    </source>
</evidence>
<keyword evidence="2" id="KW-0472">Membrane</keyword>
<feature type="transmembrane region" description="Helical" evidence="2">
    <location>
        <begin position="76"/>
        <end position="101"/>
    </location>
</feature>
<evidence type="ECO:0000256" key="2">
    <source>
        <dbReference type="SAM" id="Phobius"/>
    </source>
</evidence>
<keyword evidence="2" id="KW-0812">Transmembrane</keyword>
<feature type="signal peptide" evidence="3">
    <location>
        <begin position="1"/>
        <end position="18"/>
    </location>
</feature>
<feature type="region of interest" description="Disordered" evidence="1">
    <location>
        <begin position="182"/>
        <end position="275"/>
    </location>
</feature>
<protein>
    <submittedName>
        <fullName evidence="4">Hypp1481 protein</fullName>
    </submittedName>
</protein>
<keyword evidence="3" id="KW-0732">Signal</keyword>
<feature type="compositionally biased region" description="Polar residues" evidence="1">
    <location>
        <begin position="247"/>
        <end position="258"/>
    </location>
</feature>
<gene>
    <name evidence="4" type="primary">Hypp1481</name>
    <name evidence="4" type="ORF">BLAG_LOCUS14333</name>
</gene>
<evidence type="ECO:0000256" key="1">
    <source>
        <dbReference type="SAM" id="MobiDB-lite"/>
    </source>
</evidence>
<dbReference type="EMBL" id="OV696687">
    <property type="protein sequence ID" value="CAH1255181.1"/>
    <property type="molecule type" value="Genomic_DNA"/>
</dbReference>
<evidence type="ECO:0000313" key="4">
    <source>
        <dbReference type="EMBL" id="CAH1255181.1"/>
    </source>
</evidence>
<keyword evidence="5" id="KW-1185">Reference proteome</keyword>
<feature type="chain" id="PRO_5035452555" evidence="3">
    <location>
        <begin position="19"/>
        <end position="333"/>
    </location>
</feature>
<dbReference type="OrthoDB" id="10018678at2759"/>
<organism evidence="4 5">
    <name type="scientific">Branchiostoma lanceolatum</name>
    <name type="common">Common lancelet</name>
    <name type="synonym">Amphioxus lanceolatum</name>
    <dbReference type="NCBI Taxonomy" id="7740"/>
    <lineage>
        <taxon>Eukaryota</taxon>
        <taxon>Metazoa</taxon>
        <taxon>Chordata</taxon>
        <taxon>Cephalochordata</taxon>
        <taxon>Leptocardii</taxon>
        <taxon>Amphioxiformes</taxon>
        <taxon>Branchiostomatidae</taxon>
        <taxon>Branchiostoma</taxon>
    </lineage>
</organism>
<sequence>MAFCGPVLTLFFLLEAFATTAPPLSSTTQPGYITTNGTREAVPQNVTSVENTTAQNNGTEKDCDSPFGACLFGTTWALPVFIAAGVVLLGLIIIFFVVFCVRRNKRCKPRDQEGGTPSYKRQKIEQELTEMLNKRNAHPPAPLPRRGRIISDAAAKIGENATESADEPPTPQYIQLQDPMDSYLVPGQPVHDTDQEYDYADTAPSPAATQGGNDGYLEPGVPIHDPTEDYENSEVCKCPTEDYENSDVWTSSSPTGRNSDLPEYVNSAGPTRQDSELYEDVLVPERKRKGSEGKGARASLRNAWNKYVNVGFRRQKSENQEDDIYEDTCVPKR</sequence>
<accession>A0A8J9ZI88</accession>
<evidence type="ECO:0000313" key="5">
    <source>
        <dbReference type="Proteomes" id="UP000838412"/>
    </source>
</evidence>
<dbReference type="Proteomes" id="UP000838412">
    <property type="component" value="Chromosome 2"/>
</dbReference>
<proteinExistence type="predicted"/>
<name>A0A8J9ZI88_BRALA</name>
<reference evidence="4" key="1">
    <citation type="submission" date="2022-01" db="EMBL/GenBank/DDBJ databases">
        <authorList>
            <person name="Braso-Vives M."/>
        </authorList>
    </citation>
    <scope>NUCLEOTIDE SEQUENCE</scope>
</reference>
<keyword evidence="2" id="KW-1133">Transmembrane helix</keyword>
<dbReference type="AlphaFoldDB" id="A0A8J9ZI88"/>